<dbReference type="CDD" id="cd00161">
    <property type="entry name" value="beta-trefoil_Ricin-like"/>
    <property type="match status" value="1"/>
</dbReference>
<dbReference type="PATRIC" id="fig|1265738.3.peg.1269"/>
<accession>M5RR56</accession>
<proteinExistence type="predicted"/>
<evidence type="ECO:0000259" key="1">
    <source>
        <dbReference type="Pfam" id="PF11790"/>
    </source>
</evidence>
<dbReference type="InterPro" id="IPR035992">
    <property type="entry name" value="Ricin_B-like_lectins"/>
</dbReference>
<evidence type="ECO:0000313" key="3">
    <source>
        <dbReference type="EMBL" id="EMI21803.1"/>
    </source>
</evidence>
<dbReference type="Pfam" id="PF14200">
    <property type="entry name" value="RicinB_lectin_2"/>
    <property type="match status" value="1"/>
</dbReference>
<dbReference type="InterPro" id="IPR017853">
    <property type="entry name" value="GH"/>
</dbReference>
<gene>
    <name evidence="3" type="ORF">RMSM_01279</name>
</gene>
<dbReference type="PANTHER" id="PTHR34154:SF3">
    <property type="entry name" value="ALKALI-SENSITIVE LINKAGE PROTEIN 1"/>
    <property type="match status" value="1"/>
</dbReference>
<comment type="caution">
    <text evidence="3">The sequence shown here is derived from an EMBL/GenBank/DDBJ whole genome shotgun (WGS) entry which is preliminary data.</text>
</comment>
<keyword evidence="4" id="KW-1185">Reference proteome</keyword>
<dbReference type="InterPro" id="IPR024655">
    <property type="entry name" value="Asl1_glyco_hydro_catalytic"/>
</dbReference>
<name>M5RR56_9BACT</name>
<evidence type="ECO:0000259" key="2">
    <source>
        <dbReference type="Pfam" id="PF14200"/>
    </source>
</evidence>
<dbReference type="SUPFAM" id="SSF51445">
    <property type="entry name" value="(Trans)glycosidases"/>
    <property type="match status" value="1"/>
</dbReference>
<reference evidence="3 4" key="1">
    <citation type="journal article" date="2013" name="Mar. Genomics">
        <title>Expression of sulfatases in Rhodopirellula baltica and the diversity of sulfatases in the genus Rhodopirellula.</title>
        <authorList>
            <person name="Wegner C.E."/>
            <person name="Richter-Heitmann T."/>
            <person name="Klindworth A."/>
            <person name="Klockow C."/>
            <person name="Richter M."/>
            <person name="Achstetter T."/>
            <person name="Glockner F.O."/>
            <person name="Harder J."/>
        </authorList>
    </citation>
    <scope>NUCLEOTIDE SEQUENCE [LARGE SCALE GENOMIC DNA]</scope>
    <source>
        <strain evidence="3 4">SM1</strain>
    </source>
</reference>
<evidence type="ECO:0000313" key="4">
    <source>
        <dbReference type="Proteomes" id="UP000011991"/>
    </source>
</evidence>
<dbReference type="InterPro" id="IPR000772">
    <property type="entry name" value="Ricin_B_lectin"/>
</dbReference>
<dbReference type="EMBL" id="ANOG01000190">
    <property type="protein sequence ID" value="EMI21803.1"/>
    <property type="molecule type" value="Genomic_DNA"/>
</dbReference>
<dbReference type="Proteomes" id="UP000011991">
    <property type="component" value="Unassembled WGS sequence"/>
</dbReference>
<dbReference type="PANTHER" id="PTHR34154">
    <property type="entry name" value="ALKALI-SENSITIVE LINKAGE PROTEIN 1"/>
    <property type="match status" value="1"/>
</dbReference>
<sequence length="499" mass="55072">MSSVFENAQGVYYAANAVDGLVADNSRWLADPSSTQPNTIEAKLVSPHRVGSLHVYSGFQNGSSVSDPLADFNVEFYDGTDWISAPISSVSSGTATGNSVTGNTSAELVVNFSEVVAIENVRLTFDQNYGRIRELVVLPRTNSNESEAGFPLGTSVQRAAKPDTQFAEFGDAWFRIAARGSSDVLVASEAGVTQTDSGNLLLQESRFQLLYSYALDAYRIRNRVSGRALEVENASLLSGAAIVEGEYSAAPHQLWRLETTDSGYYQLINVWSGMAIQTSGGSSAELTQQSVDTSTNPINQQEWKPFFRDDYFKKGTGGWVGSYGTGWAYNWNRSDPDLPVDQFYVPMQHRAGWPDFSTLHTKYGDWHRDVKPSYFLGFNEPDRPEQANMTVERALELWPRLENLDLPLISPVPATINASNTWLATFMDDADQLGYRTDYGAAHWYAGPNVGSVFNRVDAAQDASNGRDVWLTEFSVVDWSGGSGNWTEEDIQSFILEFL</sequence>
<dbReference type="Pfam" id="PF11790">
    <property type="entry name" value="Glyco_hydro_cc"/>
    <property type="match status" value="1"/>
</dbReference>
<feature type="domain" description="Asl1-like glycosyl hydrolase catalytic" evidence="1">
    <location>
        <begin position="325"/>
        <end position="496"/>
    </location>
</feature>
<protein>
    <submittedName>
        <fullName evidence="3">Uncharacterized protein</fullName>
    </submittedName>
</protein>
<organism evidence="3 4">
    <name type="scientific">Rhodopirellula maiorica SM1</name>
    <dbReference type="NCBI Taxonomy" id="1265738"/>
    <lineage>
        <taxon>Bacteria</taxon>
        <taxon>Pseudomonadati</taxon>
        <taxon>Planctomycetota</taxon>
        <taxon>Planctomycetia</taxon>
        <taxon>Pirellulales</taxon>
        <taxon>Pirellulaceae</taxon>
        <taxon>Novipirellula</taxon>
    </lineage>
</organism>
<dbReference type="Gene3D" id="2.60.120.260">
    <property type="entry name" value="Galactose-binding domain-like"/>
    <property type="match status" value="1"/>
</dbReference>
<feature type="domain" description="Ricin B lectin" evidence="2">
    <location>
        <begin position="216"/>
        <end position="287"/>
    </location>
</feature>
<dbReference type="AlphaFoldDB" id="M5RR56"/>
<dbReference type="Gene3D" id="2.80.10.50">
    <property type="match status" value="1"/>
</dbReference>
<dbReference type="SUPFAM" id="SSF50370">
    <property type="entry name" value="Ricin B-like lectins"/>
    <property type="match status" value="1"/>
</dbReference>
<dbReference type="InterPro" id="IPR053183">
    <property type="entry name" value="ASL1"/>
</dbReference>